<comment type="cofactor">
    <cofactor evidence="3">
        <name>Zn(2+)</name>
        <dbReference type="ChEBI" id="CHEBI:29105"/>
    </cofactor>
    <text evidence="3">Binds 1 divalent metal cation per subunit.</text>
</comment>
<dbReference type="Proteomes" id="UP000239649">
    <property type="component" value="Unassembled WGS sequence"/>
</dbReference>
<evidence type="ECO:0000259" key="4">
    <source>
        <dbReference type="Pfam" id="PF08450"/>
    </source>
</evidence>
<dbReference type="EMBL" id="LHPF02000005">
    <property type="protein sequence ID" value="PSC74213.1"/>
    <property type="molecule type" value="Genomic_DNA"/>
</dbReference>
<dbReference type="Pfam" id="PF08450">
    <property type="entry name" value="SGL"/>
    <property type="match status" value="1"/>
</dbReference>
<keyword evidence="6" id="KW-1185">Reference proteome</keyword>
<feature type="binding site" evidence="3">
    <location>
        <position position="205"/>
    </location>
    <ligand>
        <name>a divalent metal cation</name>
        <dbReference type="ChEBI" id="CHEBI:60240"/>
    </ligand>
</feature>
<dbReference type="InterPro" id="IPR013658">
    <property type="entry name" value="SGL"/>
</dbReference>
<feature type="binding site" evidence="3">
    <location>
        <position position="103"/>
    </location>
    <ligand>
        <name>substrate</name>
    </ligand>
</feature>
<feature type="binding site" evidence="3">
    <location>
        <position position="153"/>
    </location>
    <ligand>
        <name>a divalent metal cation</name>
        <dbReference type="ChEBI" id="CHEBI:60240"/>
    </ligand>
</feature>
<comment type="caution">
    <text evidence="5">The sequence shown here is derived from an EMBL/GenBank/DDBJ whole genome shotgun (WGS) entry which is preliminary data.</text>
</comment>
<feature type="active site" description="Proton donor/acceptor" evidence="2">
    <location>
        <position position="205"/>
    </location>
</feature>
<dbReference type="OrthoDB" id="423498at2759"/>
<evidence type="ECO:0000313" key="5">
    <source>
        <dbReference type="EMBL" id="PSC74213.1"/>
    </source>
</evidence>
<evidence type="ECO:0000256" key="1">
    <source>
        <dbReference type="ARBA" id="ARBA00008853"/>
    </source>
</evidence>
<feature type="binding site" evidence="3">
    <location>
        <position position="16"/>
    </location>
    <ligand>
        <name>a divalent metal cation</name>
        <dbReference type="ChEBI" id="CHEBI:60240"/>
    </ligand>
</feature>
<accession>A0A2P6VJE3</accession>
<evidence type="ECO:0000313" key="6">
    <source>
        <dbReference type="Proteomes" id="UP000239649"/>
    </source>
</evidence>
<dbReference type="STRING" id="554055.A0A2P6VJE3"/>
<keyword evidence="3" id="KW-0479">Metal-binding</keyword>
<dbReference type="InterPro" id="IPR011042">
    <property type="entry name" value="6-blade_b-propeller_TolB-like"/>
</dbReference>
<evidence type="ECO:0000256" key="2">
    <source>
        <dbReference type="PIRSR" id="PIRSR605511-1"/>
    </source>
</evidence>
<dbReference type="SUPFAM" id="SSF63829">
    <property type="entry name" value="Calcium-dependent phosphotriesterase"/>
    <property type="match status" value="1"/>
</dbReference>
<dbReference type="GO" id="GO:0005509">
    <property type="term" value="F:calcium ion binding"/>
    <property type="evidence" value="ECO:0007669"/>
    <property type="project" value="TreeGrafter"/>
</dbReference>
<dbReference type="GO" id="GO:0004341">
    <property type="term" value="F:gluconolactonase activity"/>
    <property type="evidence" value="ECO:0007669"/>
    <property type="project" value="TreeGrafter"/>
</dbReference>
<dbReference type="Gene3D" id="2.120.10.30">
    <property type="entry name" value="TolB, C-terminal domain"/>
    <property type="match status" value="1"/>
</dbReference>
<gene>
    <name evidence="5" type="ORF">C2E20_2552</name>
</gene>
<organism evidence="5 6">
    <name type="scientific">Micractinium conductrix</name>
    <dbReference type="NCBI Taxonomy" id="554055"/>
    <lineage>
        <taxon>Eukaryota</taxon>
        <taxon>Viridiplantae</taxon>
        <taxon>Chlorophyta</taxon>
        <taxon>core chlorophytes</taxon>
        <taxon>Trebouxiophyceae</taxon>
        <taxon>Chlorellales</taxon>
        <taxon>Chlorellaceae</taxon>
        <taxon>Chlorella clade</taxon>
        <taxon>Micractinium</taxon>
    </lineage>
</organism>
<feature type="binding site" evidence="3">
    <location>
        <position position="105"/>
    </location>
    <ligand>
        <name>substrate</name>
    </ligand>
</feature>
<sequence>MAECELACDAGCDLGESPIWDERTGRLYFVDINGKRVHVYEPASGAHRSFQLDQPVGTIALTSDPNKLLAALERDIVEVDATTGATGRVLATSPEEHGVEGYRHNDGKATPQGSLLVGRMHSKWRDGNPGRLYALHPCSSELVQVLDGVGLPNGMAWDEGKQAVFFVDSAAETITAFAADDKGTPKVETARVVSHVPTQHKHVPDGMTIDSFGNLWVALGESGAVVCYSGGTGQELRRVSLPVKRPTACTFGGDQLQHLYVTTRVETGESASPNHGGLFRVAIPGVHGAAPAYKFQL</sequence>
<dbReference type="PANTHER" id="PTHR10907">
    <property type="entry name" value="REGUCALCIN"/>
    <property type="match status" value="1"/>
</dbReference>
<proteinExistence type="inferred from homology"/>
<name>A0A2P6VJE3_9CHLO</name>
<dbReference type="InterPro" id="IPR005511">
    <property type="entry name" value="SMP-30"/>
</dbReference>
<dbReference type="PANTHER" id="PTHR10907:SF47">
    <property type="entry name" value="REGUCALCIN"/>
    <property type="match status" value="1"/>
</dbReference>
<feature type="domain" description="SMP-30/Gluconolactonase/LRE-like region" evidence="4">
    <location>
        <begin position="14"/>
        <end position="263"/>
    </location>
</feature>
<evidence type="ECO:0000256" key="3">
    <source>
        <dbReference type="PIRSR" id="PIRSR605511-2"/>
    </source>
</evidence>
<dbReference type="GO" id="GO:0019853">
    <property type="term" value="P:L-ascorbic acid biosynthetic process"/>
    <property type="evidence" value="ECO:0007669"/>
    <property type="project" value="TreeGrafter"/>
</dbReference>
<reference evidence="5 6" key="1">
    <citation type="journal article" date="2018" name="Plant J.">
        <title>Genome sequences of Chlorella sorokiniana UTEX 1602 and Micractinium conductrix SAG 241.80: implications to maltose excretion by a green alga.</title>
        <authorList>
            <person name="Arriola M.B."/>
            <person name="Velmurugan N."/>
            <person name="Zhang Y."/>
            <person name="Plunkett M.H."/>
            <person name="Hondzo H."/>
            <person name="Barney B.M."/>
        </authorList>
    </citation>
    <scope>NUCLEOTIDE SEQUENCE [LARGE SCALE GENOMIC DNA]</scope>
    <source>
        <strain evidence="5 6">SAG 241.80</strain>
    </source>
</reference>
<dbReference type="AlphaFoldDB" id="A0A2P6VJE3"/>
<dbReference type="PRINTS" id="PR01790">
    <property type="entry name" value="SMP30FAMILY"/>
</dbReference>
<protein>
    <submittedName>
        <fullName evidence="5">SMP-30 gluconolaconase LRE domain</fullName>
    </submittedName>
</protein>
<keyword evidence="3" id="KW-0862">Zinc</keyword>
<comment type="similarity">
    <text evidence="1">Belongs to the SMP-30/CGR1 family.</text>
</comment>